<dbReference type="Proteomes" id="UP001276840">
    <property type="component" value="Unassembled WGS sequence"/>
</dbReference>
<evidence type="ECO:0000313" key="2">
    <source>
        <dbReference type="EMBL" id="MDX8528002.1"/>
    </source>
</evidence>
<feature type="compositionally biased region" description="Basic and acidic residues" evidence="1">
    <location>
        <begin position="7"/>
        <end position="16"/>
    </location>
</feature>
<protein>
    <submittedName>
        <fullName evidence="2">Uncharacterized protein</fullName>
    </submittedName>
</protein>
<organism evidence="2 3">
    <name type="scientific">Mesorhizobium montanum</name>
    <dbReference type="NCBI Taxonomy" id="3072323"/>
    <lineage>
        <taxon>Bacteria</taxon>
        <taxon>Pseudomonadati</taxon>
        <taxon>Pseudomonadota</taxon>
        <taxon>Alphaproteobacteria</taxon>
        <taxon>Hyphomicrobiales</taxon>
        <taxon>Phyllobacteriaceae</taxon>
        <taxon>Mesorhizobium</taxon>
    </lineage>
</organism>
<gene>
    <name evidence="2" type="ORF">RFM68_26325</name>
</gene>
<dbReference type="EMBL" id="JAVIJF010000022">
    <property type="protein sequence ID" value="MDX8528002.1"/>
    <property type="molecule type" value="Genomic_DNA"/>
</dbReference>
<feature type="region of interest" description="Disordered" evidence="1">
    <location>
        <begin position="102"/>
        <end position="132"/>
    </location>
</feature>
<evidence type="ECO:0000313" key="3">
    <source>
        <dbReference type="Proteomes" id="UP001276840"/>
    </source>
</evidence>
<dbReference type="RefSeq" id="WP_320235944.1">
    <property type="nucleotide sequence ID" value="NZ_JAVIJF010000022.1"/>
</dbReference>
<reference evidence="2 3" key="1">
    <citation type="submission" date="2023-08" db="EMBL/GenBank/DDBJ databases">
        <title>Implementing the SeqCode for naming new Mesorhizobium species isolated from Vachellia karroo root nodules.</title>
        <authorList>
            <person name="Van Lill M."/>
        </authorList>
    </citation>
    <scope>NUCLEOTIDE SEQUENCE [LARGE SCALE GENOMIC DNA]</scope>
    <source>
        <strain evidence="2 3">MSK 1335</strain>
    </source>
</reference>
<accession>A0ABU4ZRG3</accession>
<proteinExistence type="predicted"/>
<sequence>MISIYEPEWRPEDQPQKRRGRPPTAMSANELDKLIGGTNKRQMTLEILRTARRPLSTAECAQEFAAEDREGLLFVNLDEVLDRHVPAFRGHEKVLAVLVFHTSAPQRRNRRRRNPKAPDAREPSESGGAWEN</sequence>
<evidence type="ECO:0000256" key="1">
    <source>
        <dbReference type="SAM" id="MobiDB-lite"/>
    </source>
</evidence>
<feature type="region of interest" description="Disordered" evidence="1">
    <location>
        <begin position="1"/>
        <end position="30"/>
    </location>
</feature>
<name>A0ABU4ZRG3_9HYPH</name>
<keyword evidence="3" id="KW-1185">Reference proteome</keyword>
<comment type="caution">
    <text evidence="2">The sequence shown here is derived from an EMBL/GenBank/DDBJ whole genome shotgun (WGS) entry which is preliminary data.</text>
</comment>